<dbReference type="SMART" id="SM00879">
    <property type="entry name" value="Brix"/>
    <property type="match status" value="1"/>
</dbReference>
<dbReference type="Proteomes" id="UP000244811">
    <property type="component" value="Chromosome 2"/>
</dbReference>
<sequence>MVKSRKKRRKTLNEKPVDTDSPRIIVIRRGVVSYEVKQLAHNLRLMLSPNCATRLKEGSKQKLRDFTSVADVLGLTHLIVLSQSSNGTYLKIANLPHGSTLTFLVNKLSLMSDIANYLNNPHSFDSSNNPPLLILNGFSSNFYRAKSDDSDSENGYSNIDKAMSYVTETLNKMIAPLDLTTTKIQNCKRAILFYKEKDTNNIMLRHYSINLIDCNTSSQVKDLLSRKSMKHLINKETDFENIVNTDIRSDDDEDKSSNLNSDTDEVVELDNMFPQNFIAKNKYGVELDPNEMGETMNQVGIRLVEIGPRLSLTLVKVQDDTFTGSVKYHKFVSKTEEELEENKKLEPSIINKRKLESERVLKIYQKYAKKSDKSNDSKVESKKHNDDSDDDNGDGHIEKSKKKVKF</sequence>
<evidence type="ECO:0000313" key="4">
    <source>
        <dbReference type="Proteomes" id="UP000244811"/>
    </source>
</evidence>
<dbReference type="AlphaFoldDB" id="A0A976MEI6"/>
<dbReference type="PANTHER" id="PTHR12661:SF5">
    <property type="entry name" value="SUPPRESSOR OF SWI4 1 HOMOLOG"/>
    <property type="match status" value="1"/>
</dbReference>
<dbReference type="PANTHER" id="PTHR12661">
    <property type="entry name" value="PETER PAN-RELATED"/>
    <property type="match status" value="1"/>
</dbReference>
<protein>
    <recommendedName>
        <fullName evidence="2">Brix domain-containing protein</fullName>
    </recommendedName>
</protein>
<name>A0A976MEI6_THEOR</name>
<accession>A0A976MEI6</accession>
<evidence type="ECO:0000259" key="2">
    <source>
        <dbReference type="PROSITE" id="PS50833"/>
    </source>
</evidence>
<dbReference type="PROSITE" id="PS50833">
    <property type="entry name" value="BRIX"/>
    <property type="match status" value="1"/>
</dbReference>
<dbReference type="GO" id="GO:0006364">
    <property type="term" value="P:rRNA processing"/>
    <property type="evidence" value="ECO:0007669"/>
    <property type="project" value="InterPro"/>
</dbReference>
<evidence type="ECO:0000256" key="1">
    <source>
        <dbReference type="SAM" id="MobiDB-lite"/>
    </source>
</evidence>
<gene>
    <name evidence="3" type="ORF">MACK_001414</name>
</gene>
<feature type="domain" description="Brix" evidence="2">
    <location>
        <begin position="22"/>
        <end position="323"/>
    </location>
</feature>
<dbReference type="EMBL" id="CP056071">
    <property type="protein sequence ID" value="UKK02060.2"/>
    <property type="molecule type" value="Genomic_DNA"/>
</dbReference>
<feature type="compositionally biased region" description="Basic and acidic residues" evidence="1">
    <location>
        <begin position="369"/>
        <end position="386"/>
    </location>
</feature>
<proteinExistence type="predicted"/>
<dbReference type="GO" id="GO:0030687">
    <property type="term" value="C:preribosome, large subunit precursor"/>
    <property type="evidence" value="ECO:0007669"/>
    <property type="project" value="TreeGrafter"/>
</dbReference>
<dbReference type="GO" id="GO:0000027">
    <property type="term" value="P:ribosomal large subunit assembly"/>
    <property type="evidence" value="ECO:0007669"/>
    <property type="project" value="TreeGrafter"/>
</dbReference>
<reference evidence="3" key="1">
    <citation type="submission" date="2022-07" db="EMBL/GenBank/DDBJ databases">
        <title>Evaluation of T. orientalis genome assembly methods using nanopore sequencing and analysis of variation between genomes.</title>
        <authorList>
            <person name="Yam J."/>
            <person name="Micallef M.L."/>
            <person name="Liu M."/>
            <person name="Djordjevic S.P."/>
            <person name="Bogema D.R."/>
            <person name="Jenkins C."/>
        </authorList>
    </citation>
    <scope>NUCLEOTIDE SEQUENCE</scope>
    <source>
        <strain evidence="3">Goon Nure</strain>
    </source>
</reference>
<organism evidence="3 4">
    <name type="scientific">Theileria orientalis</name>
    <dbReference type="NCBI Taxonomy" id="68886"/>
    <lineage>
        <taxon>Eukaryota</taxon>
        <taxon>Sar</taxon>
        <taxon>Alveolata</taxon>
        <taxon>Apicomplexa</taxon>
        <taxon>Aconoidasida</taxon>
        <taxon>Piroplasmida</taxon>
        <taxon>Theileriidae</taxon>
        <taxon>Theileria</taxon>
    </lineage>
</organism>
<feature type="region of interest" description="Disordered" evidence="1">
    <location>
        <begin position="369"/>
        <end position="406"/>
    </location>
</feature>
<dbReference type="InterPro" id="IPR045112">
    <property type="entry name" value="PPAN-like"/>
</dbReference>
<dbReference type="InterPro" id="IPR007109">
    <property type="entry name" value="Brix"/>
</dbReference>
<dbReference type="Pfam" id="PF04427">
    <property type="entry name" value="Brix"/>
    <property type="match status" value="1"/>
</dbReference>
<dbReference type="GO" id="GO:0019843">
    <property type="term" value="F:rRNA binding"/>
    <property type="evidence" value="ECO:0007669"/>
    <property type="project" value="InterPro"/>
</dbReference>
<evidence type="ECO:0000313" key="3">
    <source>
        <dbReference type="EMBL" id="UKK02060.2"/>
    </source>
</evidence>